<dbReference type="HAMAP" id="MF_00845">
    <property type="entry name" value="TetX_monooxygenase"/>
    <property type="match status" value="1"/>
</dbReference>
<evidence type="ECO:0000313" key="8">
    <source>
        <dbReference type="Proteomes" id="UP000190961"/>
    </source>
</evidence>
<dbReference type="GO" id="GO:0046677">
    <property type="term" value="P:response to antibiotic"/>
    <property type="evidence" value="ECO:0007669"/>
    <property type="project" value="InterPro"/>
</dbReference>
<dbReference type="InterPro" id="IPR002938">
    <property type="entry name" value="FAD-bd"/>
</dbReference>
<comment type="subcellular location">
    <subcellularLocation>
        <location evidence="5">Cytoplasm</location>
    </subcellularLocation>
</comment>
<gene>
    <name evidence="7" type="ORF">SAMN05660236_5290</name>
</gene>
<comment type="domain">
    <text evidence="5">Consists of an N-terminal FAD-binding domain with a Rossman fold and a C-terminal substrate-binding domain.</text>
</comment>
<dbReference type="GO" id="GO:0004497">
    <property type="term" value="F:monooxygenase activity"/>
    <property type="evidence" value="ECO:0007669"/>
    <property type="project" value="UniProtKB-UniRule"/>
</dbReference>
<dbReference type="Proteomes" id="UP000190961">
    <property type="component" value="Unassembled WGS sequence"/>
</dbReference>
<keyword evidence="2 5" id="KW-0274">FAD</keyword>
<dbReference type="EMBL" id="FUZU01000004">
    <property type="protein sequence ID" value="SKC86922.1"/>
    <property type="molecule type" value="Genomic_DNA"/>
</dbReference>
<evidence type="ECO:0000256" key="2">
    <source>
        <dbReference type="ARBA" id="ARBA00022827"/>
    </source>
</evidence>
<dbReference type="EC" id="1.14.13.-" evidence="5"/>
<dbReference type="InterPro" id="IPR043683">
    <property type="entry name" value="TetX_monooxygenase"/>
</dbReference>
<comment type="function">
    <text evidence="5">An FAD-requiring monooxygenase active on some tetracycline antibiotic derivatives, which leads to their inactivation. Hydroxylates carbon 11a of tetracycline and some analogs.</text>
</comment>
<dbReference type="InterPro" id="IPR036188">
    <property type="entry name" value="FAD/NAD-bd_sf"/>
</dbReference>
<keyword evidence="4 5" id="KW-0503">Monooxygenase</keyword>
<keyword evidence="5" id="KW-0521">NADP</keyword>
<dbReference type="STRING" id="688867.SAMN05660236_5290"/>
<keyword evidence="8" id="KW-1185">Reference proteome</keyword>
<keyword evidence="3 5" id="KW-0560">Oxidoreductase</keyword>
<keyword evidence="5" id="KW-0963">Cytoplasm</keyword>
<comment type="similarity">
    <text evidence="5">Belongs to the aromatic-ring hydroxylase family. TetX subfamily.</text>
</comment>
<dbReference type="GO" id="GO:0071949">
    <property type="term" value="F:FAD binding"/>
    <property type="evidence" value="ECO:0007669"/>
    <property type="project" value="InterPro"/>
</dbReference>
<keyword evidence="5" id="KW-0547">Nucleotide-binding</keyword>
<evidence type="ECO:0000259" key="6">
    <source>
        <dbReference type="Pfam" id="PF01494"/>
    </source>
</evidence>
<dbReference type="OrthoDB" id="9782160at2"/>
<accession>A0A1T5MFF0</accession>
<name>A0A1T5MFF0_9BACT</name>
<dbReference type="GO" id="GO:0005737">
    <property type="term" value="C:cytoplasm"/>
    <property type="evidence" value="ECO:0007669"/>
    <property type="project" value="UniProtKB-SubCell"/>
</dbReference>
<dbReference type="PANTHER" id="PTHR46972:SF1">
    <property type="entry name" value="FAD DEPENDENT OXIDOREDUCTASE DOMAIN-CONTAINING PROTEIN"/>
    <property type="match status" value="1"/>
</dbReference>
<feature type="domain" description="FAD-binding" evidence="6">
    <location>
        <begin position="7"/>
        <end position="173"/>
    </location>
</feature>
<keyword evidence="1 5" id="KW-0285">Flavoprotein</keyword>
<organism evidence="7 8">
    <name type="scientific">Ohtaekwangia koreensis</name>
    <dbReference type="NCBI Taxonomy" id="688867"/>
    <lineage>
        <taxon>Bacteria</taxon>
        <taxon>Pseudomonadati</taxon>
        <taxon>Bacteroidota</taxon>
        <taxon>Cytophagia</taxon>
        <taxon>Cytophagales</taxon>
        <taxon>Fulvivirgaceae</taxon>
        <taxon>Ohtaekwangia</taxon>
    </lineage>
</organism>
<sequence length="384" mass="43072">MLIQNKKIAIIGGGPGGLTLARLLQIQGADVKVYERDLNRDVRVQGATLDLHQESGLMAIKKAGLIEAFEANYRPGADKIRITDHNATIYYDQHTETSTESFSDVYFRPEIDRGPLRDILLNSLQPDTVVWNSQFLSMSPVDDHWKLEFQNATATADIVIGADGANSKVRPFITPIKPFYSGVTVIEGTVYDSKKTTPRIHEFLKGGKIFAMGGEKTLIVSSKGDGSLAFYTGCKTDEFWVRNSGIDFKDKSQLLAWFKREFADWDIVWHELFDNDKSYFIPRPQYCMPLDQIWEAKENITLLGDAAHLMPPYAGEGVNMAMLDAVMLSECLTNNKFDDTRSAIAQYEKEMRARASDIAKITLEQTESLHSANAISNMMAMFAQ</sequence>
<feature type="domain" description="FAD-binding" evidence="6">
    <location>
        <begin position="297"/>
        <end position="359"/>
    </location>
</feature>
<feature type="binding site" evidence="5">
    <location>
        <position position="113"/>
    </location>
    <ligand>
        <name>FAD</name>
        <dbReference type="ChEBI" id="CHEBI:57692"/>
    </ligand>
</feature>
<evidence type="ECO:0000256" key="4">
    <source>
        <dbReference type="ARBA" id="ARBA00023033"/>
    </source>
</evidence>
<comment type="cofactor">
    <cofactor evidence="5">
        <name>FAD</name>
        <dbReference type="ChEBI" id="CHEBI:57692"/>
    </cofactor>
</comment>
<dbReference type="PRINTS" id="PR00420">
    <property type="entry name" value="RNGMNOXGNASE"/>
</dbReference>
<comment type="subunit">
    <text evidence="5">Monomer.</text>
</comment>
<proteinExistence type="inferred from homology"/>
<dbReference type="Pfam" id="PF01494">
    <property type="entry name" value="FAD_binding_3"/>
    <property type="match status" value="2"/>
</dbReference>
<dbReference type="RefSeq" id="WP_079689775.1">
    <property type="nucleotide sequence ID" value="NZ_FUZU01000004.1"/>
</dbReference>
<dbReference type="SUPFAM" id="SSF51905">
    <property type="entry name" value="FAD/NAD(P)-binding domain"/>
    <property type="match status" value="1"/>
</dbReference>
<evidence type="ECO:0000313" key="7">
    <source>
        <dbReference type="EMBL" id="SKC86922.1"/>
    </source>
</evidence>
<dbReference type="PANTHER" id="PTHR46972">
    <property type="entry name" value="MONOOXYGENASE ASQM-RELATED"/>
    <property type="match status" value="1"/>
</dbReference>
<comment type="catalytic activity">
    <reaction evidence="5">
        <text>a tetracycline + NADPH + O2 + H(+) = an 11a-hydroxytetracycline + NADP(+) + H2O</text>
        <dbReference type="Rhea" id="RHEA:61444"/>
        <dbReference type="ChEBI" id="CHEBI:15377"/>
        <dbReference type="ChEBI" id="CHEBI:15378"/>
        <dbReference type="ChEBI" id="CHEBI:15379"/>
        <dbReference type="ChEBI" id="CHEBI:57783"/>
        <dbReference type="ChEBI" id="CHEBI:58349"/>
        <dbReference type="ChEBI" id="CHEBI:144644"/>
        <dbReference type="ChEBI" id="CHEBI:144645"/>
    </reaction>
</comment>
<evidence type="ECO:0000256" key="5">
    <source>
        <dbReference type="HAMAP-Rule" id="MF_00845"/>
    </source>
</evidence>
<feature type="binding site" evidence="5">
    <location>
        <position position="50"/>
    </location>
    <ligand>
        <name>FAD</name>
        <dbReference type="ChEBI" id="CHEBI:57692"/>
    </ligand>
</feature>
<reference evidence="7 8" key="1">
    <citation type="submission" date="2017-02" db="EMBL/GenBank/DDBJ databases">
        <authorList>
            <person name="Peterson S.W."/>
        </authorList>
    </citation>
    <scope>NUCLEOTIDE SEQUENCE [LARGE SCALE GENOMIC DNA]</scope>
    <source>
        <strain evidence="7 8">DSM 25262</strain>
    </source>
</reference>
<evidence type="ECO:0000256" key="3">
    <source>
        <dbReference type="ARBA" id="ARBA00023002"/>
    </source>
</evidence>
<protein>
    <recommendedName>
        <fullName evidence="5">Flavin-dependent monooxygenase</fullName>
    </recommendedName>
    <alternativeName>
        <fullName evidence="5">TetX monooxygenase</fullName>
        <shortName evidence="5">TetX</shortName>
        <ecNumber evidence="5">1.14.13.-</ecNumber>
    </alternativeName>
</protein>
<evidence type="ECO:0000256" key="1">
    <source>
        <dbReference type="ARBA" id="ARBA00022630"/>
    </source>
</evidence>
<feature type="binding site" evidence="5">
    <location>
        <position position="305"/>
    </location>
    <ligand>
        <name>FAD</name>
        <dbReference type="ChEBI" id="CHEBI:57692"/>
    </ligand>
</feature>
<feature type="binding site" evidence="5">
    <location>
        <position position="43"/>
    </location>
    <ligand>
        <name>NADPH</name>
        <dbReference type="ChEBI" id="CHEBI:57783"/>
    </ligand>
</feature>
<dbReference type="Gene3D" id="3.50.50.60">
    <property type="entry name" value="FAD/NAD(P)-binding domain"/>
    <property type="match status" value="1"/>
</dbReference>
<dbReference type="AlphaFoldDB" id="A0A1T5MFF0"/>